<feature type="non-terminal residue" evidence="2">
    <location>
        <position position="180"/>
    </location>
</feature>
<dbReference type="Proteomes" id="UP000051012">
    <property type="component" value="Unassembled WGS sequence"/>
</dbReference>
<dbReference type="InterPro" id="IPR029016">
    <property type="entry name" value="GAF-like_dom_sf"/>
</dbReference>
<accession>A0A0S7YC06</accession>
<dbReference type="Gene3D" id="3.30.450.40">
    <property type="match status" value="1"/>
</dbReference>
<dbReference type="SUPFAM" id="SSF55781">
    <property type="entry name" value="GAF domain-like"/>
    <property type="match status" value="1"/>
</dbReference>
<dbReference type="InterPro" id="IPR003018">
    <property type="entry name" value="GAF"/>
</dbReference>
<reference evidence="2 3" key="1">
    <citation type="journal article" date="2015" name="Microbiome">
        <title>Genomic resolution of linkages in carbon, nitrogen, and sulfur cycling among widespread estuary sediment bacteria.</title>
        <authorList>
            <person name="Baker B.J."/>
            <person name="Lazar C.S."/>
            <person name="Teske A.P."/>
            <person name="Dick G.J."/>
        </authorList>
    </citation>
    <scope>NUCLEOTIDE SEQUENCE [LARGE SCALE GENOMIC DNA]</scope>
    <source>
        <strain evidence="2">DG_78</strain>
    </source>
</reference>
<evidence type="ECO:0000313" key="3">
    <source>
        <dbReference type="Proteomes" id="UP000051012"/>
    </source>
</evidence>
<comment type="caution">
    <text evidence="2">The sequence shown here is derived from an EMBL/GenBank/DDBJ whole genome shotgun (WGS) entry which is preliminary data.</text>
</comment>
<sequence>MHKSSNIKKKFSSILDSYDKKIEQLKKKAKIEEIPKEFIKEYNYFRSLLEITHSINTPQGFNQLLELIVDSAISLTRAERGFLMLVGKDSNLEFKVTRNIDKRTLEGERFEISRTVVNRILATGEPLFLSDIYDNKEFEISKSIEALGLRMVMAVPLKAKDKLLGVIYVDSHSEIEDFTR</sequence>
<protein>
    <recommendedName>
        <fullName evidence="1">GAF domain-containing protein</fullName>
    </recommendedName>
</protein>
<organism evidence="2 3">
    <name type="scientific">candidate division TA06 bacterium DG_78</name>
    <dbReference type="NCBI Taxonomy" id="1703772"/>
    <lineage>
        <taxon>Bacteria</taxon>
        <taxon>Bacteria division TA06</taxon>
    </lineage>
</organism>
<evidence type="ECO:0000259" key="1">
    <source>
        <dbReference type="Pfam" id="PF01590"/>
    </source>
</evidence>
<gene>
    <name evidence="2" type="ORF">AMJ52_07145</name>
</gene>
<dbReference type="AlphaFoldDB" id="A0A0S7YC06"/>
<feature type="domain" description="GAF" evidence="1">
    <location>
        <begin position="63"/>
        <end position="179"/>
    </location>
</feature>
<dbReference type="Pfam" id="PF01590">
    <property type="entry name" value="GAF"/>
    <property type="match status" value="1"/>
</dbReference>
<proteinExistence type="predicted"/>
<evidence type="ECO:0000313" key="2">
    <source>
        <dbReference type="EMBL" id="KPJ72180.1"/>
    </source>
</evidence>
<dbReference type="EMBL" id="LJNI01000092">
    <property type="protein sequence ID" value="KPJ72180.1"/>
    <property type="molecule type" value="Genomic_DNA"/>
</dbReference>
<name>A0A0S7YC06_UNCT6</name>